<proteinExistence type="predicted"/>
<dbReference type="KEGG" id="dpx:DAPPUDRAFT_310726"/>
<feature type="region of interest" description="Disordered" evidence="1">
    <location>
        <begin position="22"/>
        <end position="43"/>
    </location>
</feature>
<dbReference type="AlphaFoldDB" id="E9FVB2"/>
<name>E9FVB2_DAPPU</name>
<evidence type="ECO:0000313" key="3">
    <source>
        <dbReference type="EMBL" id="EFX89142.1"/>
    </source>
</evidence>
<reference evidence="3 4" key="1">
    <citation type="journal article" date="2011" name="Science">
        <title>The ecoresponsive genome of Daphnia pulex.</title>
        <authorList>
            <person name="Colbourne J.K."/>
            <person name="Pfrender M.E."/>
            <person name="Gilbert D."/>
            <person name="Thomas W.K."/>
            <person name="Tucker A."/>
            <person name="Oakley T.H."/>
            <person name="Tokishita S."/>
            <person name="Aerts A."/>
            <person name="Arnold G.J."/>
            <person name="Basu M.K."/>
            <person name="Bauer D.J."/>
            <person name="Caceres C.E."/>
            <person name="Carmel L."/>
            <person name="Casola C."/>
            <person name="Choi J.H."/>
            <person name="Detter J.C."/>
            <person name="Dong Q."/>
            <person name="Dusheyko S."/>
            <person name="Eads B.D."/>
            <person name="Frohlich T."/>
            <person name="Geiler-Samerotte K.A."/>
            <person name="Gerlach D."/>
            <person name="Hatcher P."/>
            <person name="Jogdeo S."/>
            <person name="Krijgsveld J."/>
            <person name="Kriventseva E.V."/>
            <person name="Kultz D."/>
            <person name="Laforsch C."/>
            <person name="Lindquist E."/>
            <person name="Lopez J."/>
            <person name="Manak J.R."/>
            <person name="Muller J."/>
            <person name="Pangilinan J."/>
            <person name="Patwardhan R.P."/>
            <person name="Pitluck S."/>
            <person name="Pritham E.J."/>
            <person name="Rechtsteiner A."/>
            <person name="Rho M."/>
            <person name="Rogozin I.B."/>
            <person name="Sakarya O."/>
            <person name="Salamov A."/>
            <person name="Schaack S."/>
            <person name="Shapiro H."/>
            <person name="Shiga Y."/>
            <person name="Skalitzky C."/>
            <person name="Smith Z."/>
            <person name="Souvorov A."/>
            <person name="Sung W."/>
            <person name="Tang Z."/>
            <person name="Tsuchiya D."/>
            <person name="Tu H."/>
            <person name="Vos H."/>
            <person name="Wang M."/>
            <person name="Wolf Y.I."/>
            <person name="Yamagata H."/>
            <person name="Yamada T."/>
            <person name="Ye Y."/>
            <person name="Shaw J.R."/>
            <person name="Andrews J."/>
            <person name="Crease T.J."/>
            <person name="Tang H."/>
            <person name="Lucas S.M."/>
            <person name="Robertson H.M."/>
            <person name="Bork P."/>
            <person name="Koonin E.V."/>
            <person name="Zdobnov E.M."/>
            <person name="Grigoriev I.V."/>
            <person name="Lynch M."/>
            <person name="Boore J.L."/>
        </authorList>
    </citation>
    <scope>NUCLEOTIDE SEQUENCE [LARGE SCALE GENOMIC DNA]</scope>
</reference>
<dbReference type="HOGENOM" id="CLU_092176_0_0_1"/>
<dbReference type="Proteomes" id="UP000000305">
    <property type="component" value="Unassembled WGS sequence"/>
</dbReference>
<dbReference type="OrthoDB" id="6373184at2759"/>
<accession>E9FVB2</accession>
<dbReference type="InParanoid" id="E9FVB2"/>
<sequence length="205" mass="21902">MRPQLASLLILSVVICLVSAENQSTPNNDPAKEIGNPQPSFTAEENDERFFVKTVSLTLSTTTSTTTRTKTLTCSTSTAGLSVCTASGRRRRGLHLSGNKEGRGLFYNENEELAEEGSIFLPSPAKEETEPVKSKVEPSREVRKETSPVPFVVQPGFNAPAGQGRVLLYFGTSTVTTTSTTTTTTSITAICQSTTGYPVCGSKGK</sequence>
<dbReference type="EMBL" id="GL732525">
    <property type="protein sequence ID" value="EFX89142.1"/>
    <property type="molecule type" value="Genomic_DNA"/>
</dbReference>
<evidence type="ECO:0000313" key="4">
    <source>
        <dbReference type="Proteomes" id="UP000000305"/>
    </source>
</evidence>
<feature type="signal peptide" evidence="2">
    <location>
        <begin position="1"/>
        <end position="20"/>
    </location>
</feature>
<gene>
    <name evidence="3" type="ORF">DAPPUDRAFT_310726</name>
</gene>
<keyword evidence="2" id="KW-0732">Signal</keyword>
<evidence type="ECO:0000256" key="2">
    <source>
        <dbReference type="SAM" id="SignalP"/>
    </source>
</evidence>
<organism evidence="3 4">
    <name type="scientific">Daphnia pulex</name>
    <name type="common">Water flea</name>
    <dbReference type="NCBI Taxonomy" id="6669"/>
    <lineage>
        <taxon>Eukaryota</taxon>
        <taxon>Metazoa</taxon>
        <taxon>Ecdysozoa</taxon>
        <taxon>Arthropoda</taxon>
        <taxon>Crustacea</taxon>
        <taxon>Branchiopoda</taxon>
        <taxon>Diplostraca</taxon>
        <taxon>Cladocera</taxon>
        <taxon>Anomopoda</taxon>
        <taxon>Daphniidae</taxon>
        <taxon>Daphnia</taxon>
    </lineage>
</organism>
<dbReference type="PhylomeDB" id="E9FVB2"/>
<evidence type="ECO:0000256" key="1">
    <source>
        <dbReference type="SAM" id="MobiDB-lite"/>
    </source>
</evidence>
<keyword evidence="4" id="KW-1185">Reference proteome</keyword>
<protein>
    <submittedName>
        <fullName evidence="3">Uncharacterized protein</fullName>
    </submittedName>
</protein>
<feature type="chain" id="PRO_5003236419" evidence="2">
    <location>
        <begin position="21"/>
        <end position="205"/>
    </location>
</feature>